<keyword evidence="1" id="KW-0812">Transmembrane</keyword>
<proteinExistence type="predicted"/>
<evidence type="ECO:0000313" key="3">
    <source>
        <dbReference type="Proteomes" id="UP000324831"/>
    </source>
</evidence>
<dbReference type="EMBL" id="BIMN01000001">
    <property type="protein sequence ID" value="GCE63341.1"/>
    <property type="molecule type" value="Genomic_DNA"/>
</dbReference>
<reference evidence="2 3" key="1">
    <citation type="submission" date="2019-01" db="EMBL/GenBank/DDBJ databases">
        <title>Draft genome sequences of Candidatus Mycoplasma haemohominis SWG34-3 identified from a patient with pyrexia, anemia and liver dysfunction.</title>
        <authorList>
            <person name="Sekizuka T."/>
            <person name="Hattori N."/>
            <person name="Katano H."/>
            <person name="Takuma T."/>
            <person name="Ito T."/>
            <person name="Arai N."/>
            <person name="Yanai R."/>
            <person name="Ishii S."/>
            <person name="Miura Y."/>
            <person name="Tokunaga T."/>
            <person name="Watanabe H."/>
            <person name="Nomura N."/>
            <person name="Eguchi J."/>
            <person name="Arai T."/>
            <person name="Hasegawa H."/>
            <person name="Nakamaki T."/>
            <person name="Wakita T."/>
            <person name="Niki Y."/>
            <person name="Kuroda M."/>
        </authorList>
    </citation>
    <scope>NUCLEOTIDE SEQUENCE [LARGE SCALE GENOMIC DNA]</scope>
    <source>
        <strain evidence="2">SWG34-3</strain>
    </source>
</reference>
<protein>
    <submittedName>
        <fullName evidence="2">Uncharacterized protein</fullName>
    </submittedName>
</protein>
<dbReference type="Proteomes" id="UP000324831">
    <property type="component" value="Unassembled WGS sequence"/>
</dbReference>
<keyword evidence="1" id="KW-0472">Membrane</keyword>
<feature type="transmembrane region" description="Helical" evidence="1">
    <location>
        <begin position="55"/>
        <end position="74"/>
    </location>
</feature>
<name>A0A478FPL5_9MOLU</name>
<organism evidence="2 3">
    <name type="scientific">Candidatus Mycoplasma haematohominis</name>
    <dbReference type="NCBI Taxonomy" id="1494318"/>
    <lineage>
        <taxon>Bacteria</taxon>
        <taxon>Bacillati</taxon>
        <taxon>Mycoplasmatota</taxon>
        <taxon>Mollicutes</taxon>
        <taxon>Mycoplasmataceae</taxon>
        <taxon>Mycoplasma</taxon>
    </lineage>
</organism>
<sequence length="150" mass="18058">MINSENYPITRKYIFFGFLEKQDRLVRRWLKIELWIIVLLSVAQIAAINHSYSMLAMWVIYPLVTIILAITGTLKNIRFYRLSKKASELISKHKDQYLKDIFNKSPQFLRYIIFLDTLYPISWPISFLFKLAFVRNVYRMNMLMFTTQMI</sequence>
<feature type="transmembrane region" description="Helical" evidence="1">
    <location>
        <begin position="108"/>
        <end position="133"/>
    </location>
</feature>
<dbReference type="AlphaFoldDB" id="A0A478FPL5"/>
<accession>A0A478FPL5</accession>
<gene>
    <name evidence="2" type="ORF">MHSWG343_03300</name>
</gene>
<evidence type="ECO:0000313" key="2">
    <source>
        <dbReference type="EMBL" id="GCE63341.1"/>
    </source>
</evidence>
<comment type="caution">
    <text evidence="2">The sequence shown here is derived from an EMBL/GenBank/DDBJ whole genome shotgun (WGS) entry which is preliminary data.</text>
</comment>
<evidence type="ECO:0000256" key="1">
    <source>
        <dbReference type="SAM" id="Phobius"/>
    </source>
</evidence>
<keyword evidence="1" id="KW-1133">Transmembrane helix</keyword>